<dbReference type="RefSeq" id="XP_018114631.1">
    <property type="nucleotide sequence ID" value="XM_018259142.2"/>
</dbReference>
<dbReference type="PANTHER" id="PTHR12649">
    <property type="entry name" value="PEPTIDYL-TRNA HYDROLASE 2"/>
    <property type="match status" value="1"/>
</dbReference>
<keyword evidence="2 6" id="KW-0378">Hydrolase</keyword>
<dbReference type="Proteomes" id="UP000186698">
    <property type="component" value="Chromosome 4L"/>
</dbReference>
<gene>
    <name evidence="6 7 8" type="primary">LOC108714701</name>
</gene>
<dbReference type="CDD" id="cd02430">
    <property type="entry name" value="PTH2"/>
    <property type="match status" value="1"/>
</dbReference>
<protein>
    <recommendedName>
        <fullName evidence="1">peptidyl-tRNA hydrolase</fullName>
        <ecNumber evidence="1">3.1.1.29</ecNumber>
    </recommendedName>
</protein>
<dbReference type="Gene3D" id="3.40.1490.10">
    <property type="entry name" value="Bit1"/>
    <property type="match status" value="1"/>
</dbReference>
<dbReference type="FunFam" id="3.40.1490.10:FF:000002">
    <property type="entry name" value="Peptidyl-tRNA hydrolase 2, mitochondrial"/>
    <property type="match status" value="1"/>
</dbReference>
<dbReference type="EC" id="3.1.1.29" evidence="1"/>
<name>A0A8J0UYS0_XENLA</name>
<proteinExistence type="inferred from homology"/>
<organism evidence="8">
    <name type="scientific">Xenopus laevis</name>
    <name type="common">African clawed frog</name>
    <dbReference type="NCBI Taxonomy" id="8355"/>
    <lineage>
        <taxon>Eukaryota</taxon>
        <taxon>Metazoa</taxon>
        <taxon>Chordata</taxon>
        <taxon>Craniata</taxon>
        <taxon>Vertebrata</taxon>
        <taxon>Euteleostomi</taxon>
        <taxon>Amphibia</taxon>
        <taxon>Batrachia</taxon>
        <taxon>Anura</taxon>
        <taxon>Pipoidea</taxon>
        <taxon>Pipidae</taxon>
        <taxon>Xenopodinae</taxon>
        <taxon>Xenopus</taxon>
        <taxon>Xenopus</taxon>
    </lineage>
</organism>
<dbReference type="AlphaFoldDB" id="A0A8J0UYS0"/>
<dbReference type="GO" id="GO:0004045">
    <property type="term" value="F:peptidyl-tRNA hydrolase activity"/>
    <property type="evidence" value="ECO:0000318"/>
    <property type="project" value="GO_Central"/>
</dbReference>
<accession>A0A8J0UYS0</accession>
<dbReference type="Pfam" id="PF01981">
    <property type="entry name" value="PTH2"/>
    <property type="match status" value="1"/>
</dbReference>
<evidence type="ECO:0000256" key="1">
    <source>
        <dbReference type="ARBA" id="ARBA00013260"/>
    </source>
</evidence>
<evidence type="ECO:0000313" key="8">
    <source>
        <dbReference type="RefSeq" id="XP_018114632.1"/>
    </source>
</evidence>
<dbReference type="GeneID" id="108714701"/>
<dbReference type="OrthoDB" id="1733656at2759"/>
<dbReference type="InterPro" id="IPR002833">
    <property type="entry name" value="PTH2"/>
</dbReference>
<reference evidence="6 7" key="1">
    <citation type="submission" date="2022-04" db="UniProtKB">
        <authorList>
            <consortium name="RefSeq"/>
        </authorList>
    </citation>
    <scope>IDENTIFICATION</scope>
    <source>
        <strain evidence="6 7">J_2021</strain>
        <tissue evidence="6 7">Erythrocytes</tissue>
    </source>
</reference>
<evidence type="ECO:0000256" key="4">
    <source>
        <dbReference type="ARBA" id="ARBA00048707"/>
    </source>
</evidence>
<comment type="similarity">
    <text evidence="3">Belongs to the PTH2 family.</text>
</comment>
<dbReference type="NCBIfam" id="TIGR00283">
    <property type="entry name" value="arch_pth2"/>
    <property type="match status" value="1"/>
</dbReference>
<sequence length="194" mass="21373">METCEQGSTGEAQGAMEVNLDYLLQLKELDIPEEEAKKALIVTGNISAEEAAIFYFESLERLNEEMEDEQNSHKMVFVVNMELPMGVGKLFFPQIAAQVGHAAVGLYQVLIKESKTREMAYKWDEYGAKKVVLQGSTTAHLLELQALAISLNLPNYLVRDAGRTQIAAGSYTVLSIMGEAESVNVVTGKLKLLN</sequence>
<evidence type="ECO:0000313" key="7">
    <source>
        <dbReference type="RefSeq" id="XP_018114631.1"/>
    </source>
</evidence>
<dbReference type="SUPFAM" id="SSF102462">
    <property type="entry name" value="Peptidyl-tRNA hydrolase II"/>
    <property type="match status" value="1"/>
</dbReference>
<evidence type="ECO:0000256" key="3">
    <source>
        <dbReference type="ARBA" id="ARBA00038050"/>
    </source>
</evidence>
<keyword evidence="5" id="KW-1185">Reference proteome</keyword>
<evidence type="ECO:0000313" key="5">
    <source>
        <dbReference type="Proteomes" id="UP000186698"/>
    </source>
</evidence>
<dbReference type="InterPro" id="IPR023476">
    <property type="entry name" value="Pep_tRNA_hydro_II_dom_sf"/>
</dbReference>
<dbReference type="RefSeq" id="XP_018114630.1">
    <property type="nucleotide sequence ID" value="XM_018259141.2"/>
</dbReference>
<evidence type="ECO:0000313" key="6">
    <source>
        <dbReference type="RefSeq" id="XP_018114630.1"/>
    </source>
</evidence>
<dbReference type="KEGG" id="xla:108714701"/>
<evidence type="ECO:0000256" key="2">
    <source>
        <dbReference type="ARBA" id="ARBA00022801"/>
    </source>
</evidence>
<dbReference type="GO" id="GO:0005829">
    <property type="term" value="C:cytosol"/>
    <property type="evidence" value="ECO:0000318"/>
    <property type="project" value="GO_Central"/>
</dbReference>
<dbReference type="RefSeq" id="XP_018114632.1">
    <property type="nucleotide sequence ID" value="XM_018259143.2"/>
</dbReference>
<comment type="catalytic activity">
    <reaction evidence="4">
        <text>an N-acyl-L-alpha-aminoacyl-tRNA + H2O = an N-acyl-L-amino acid + a tRNA + H(+)</text>
        <dbReference type="Rhea" id="RHEA:54448"/>
        <dbReference type="Rhea" id="RHEA-COMP:10123"/>
        <dbReference type="Rhea" id="RHEA-COMP:13883"/>
        <dbReference type="ChEBI" id="CHEBI:15377"/>
        <dbReference type="ChEBI" id="CHEBI:15378"/>
        <dbReference type="ChEBI" id="CHEBI:59874"/>
        <dbReference type="ChEBI" id="CHEBI:78442"/>
        <dbReference type="ChEBI" id="CHEBI:138191"/>
        <dbReference type="EC" id="3.1.1.29"/>
    </reaction>
</comment>
<dbReference type="PANTHER" id="PTHR12649:SF29">
    <property type="entry name" value="AMINOACYL-TRNA HYDROLASE"/>
    <property type="match status" value="1"/>
</dbReference>